<dbReference type="GO" id="GO:0005886">
    <property type="term" value="C:plasma membrane"/>
    <property type="evidence" value="ECO:0007669"/>
    <property type="project" value="UniProtKB-SubCell"/>
</dbReference>
<keyword evidence="6 8" id="KW-1133">Transmembrane helix</keyword>
<dbReference type="GO" id="GO:0008233">
    <property type="term" value="F:peptidase activity"/>
    <property type="evidence" value="ECO:0007669"/>
    <property type="project" value="UniProtKB-KW"/>
</dbReference>
<keyword evidence="5" id="KW-0378">Hydrolase</keyword>
<feature type="transmembrane region" description="Helical" evidence="8">
    <location>
        <begin position="150"/>
        <end position="172"/>
    </location>
</feature>
<evidence type="ECO:0000256" key="6">
    <source>
        <dbReference type="ARBA" id="ARBA00022989"/>
    </source>
</evidence>
<keyword evidence="2" id="KW-1003">Cell membrane</keyword>
<dbReference type="NCBIfam" id="TIGR04178">
    <property type="entry name" value="exo_archaeo"/>
    <property type="match status" value="1"/>
</dbReference>
<dbReference type="Proteomes" id="UP000515514">
    <property type="component" value="Chromosome"/>
</dbReference>
<organism evidence="9 10">
    <name type="scientific">Constantimarinum furrinae</name>
    <dbReference type="NCBI Taxonomy" id="2562285"/>
    <lineage>
        <taxon>Bacteria</taxon>
        <taxon>Pseudomonadati</taxon>
        <taxon>Bacteroidota</taxon>
        <taxon>Flavobacteriia</taxon>
        <taxon>Flavobacteriales</taxon>
        <taxon>Flavobacteriaceae</taxon>
        <taxon>Altibacter/Constantimarinum group</taxon>
        <taxon>Constantimarinum</taxon>
    </lineage>
</organism>
<evidence type="ECO:0000256" key="1">
    <source>
        <dbReference type="ARBA" id="ARBA00004651"/>
    </source>
</evidence>
<dbReference type="Pfam" id="PF09721">
    <property type="entry name" value="Exosortase_EpsH"/>
    <property type="match status" value="1"/>
</dbReference>
<reference evidence="9 10" key="1">
    <citation type="submission" date="2020-04" db="EMBL/GenBank/DDBJ databases">
        <title>Genome sequence of Altibacter aquimarinus strain ALE3EI.</title>
        <authorList>
            <person name="Oh H.-M."/>
            <person name="Jang D."/>
        </authorList>
    </citation>
    <scope>NUCLEOTIDE SEQUENCE [LARGE SCALE GENOMIC DNA]</scope>
    <source>
        <strain evidence="9 10">ALE3EI</strain>
    </source>
</reference>
<feature type="transmembrane region" description="Helical" evidence="8">
    <location>
        <begin position="116"/>
        <end position="144"/>
    </location>
</feature>
<dbReference type="NCBIfam" id="TIGR04128">
    <property type="entry name" value="exoso_Fjoh_1448"/>
    <property type="match status" value="1"/>
</dbReference>
<dbReference type="GO" id="GO:0006508">
    <property type="term" value="P:proteolysis"/>
    <property type="evidence" value="ECO:0007669"/>
    <property type="project" value="UniProtKB-KW"/>
</dbReference>
<keyword evidence="3" id="KW-0645">Protease</keyword>
<dbReference type="InterPro" id="IPR026392">
    <property type="entry name" value="Exo/Archaeosortase_dom"/>
</dbReference>
<dbReference type="KEGG" id="alti:ALE3EI_0500"/>
<dbReference type="RefSeq" id="WP_186990522.1">
    <property type="nucleotide sequence ID" value="NZ_CP052909.1"/>
</dbReference>
<evidence type="ECO:0000256" key="4">
    <source>
        <dbReference type="ARBA" id="ARBA00022692"/>
    </source>
</evidence>
<sequence length="182" mass="20707">MKKLFKKYKSVIRFILLFLGVYLLLSLLYGLYLNFSKGGLYTPDFVTHLVARQSTAVISGLNYNAEIVAHNTDPTMKLIVNGDYVARIIEGCNSVSIIILFIAFVIAFAQKFKKTVLFILAGSVLIYAINILRIVILAIALYHYPEYEKVLHGVVFPGLIYGMVFLLWMLWVKMLNKTETNE</sequence>
<keyword evidence="7 8" id="KW-0472">Membrane</keyword>
<dbReference type="AlphaFoldDB" id="A0A7G8PRW5"/>
<accession>A0A7G8PRW5</accession>
<evidence type="ECO:0000313" key="9">
    <source>
        <dbReference type="EMBL" id="QNJ97081.1"/>
    </source>
</evidence>
<evidence type="ECO:0000256" key="2">
    <source>
        <dbReference type="ARBA" id="ARBA00022475"/>
    </source>
</evidence>
<evidence type="ECO:0000256" key="7">
    <source>
        <dbReference type="ARBA" id="ARBA00023136"/>
    </source>
</evidence>
<feature type="transmembrane region" description="Helical" evidence="8">
    <location>
        <begin position="12"/>
        <end position="32"/>
    </location>
</feature>
<name>A0A7G8PRW5_9FLAO</name>
<dbReference type="InterPro" id="IPR026323">
    <property type="entry name" value="Exosortase-related_prot_XrtF"/>
</dbReference>
<comment type="subcellular location">
    <subcellularLocation>
        <location evidence="1">Cell membrane</location>
        <topology evidence="1">Multi-pass membrane protein</topology>
    </subcellularLocation>
</comment>
<evidence type="ECO:0000256" key="3">
    <source>
        <dbReference type="ARBA" id="ARBA00022670"/>
    </source>
</evidence>
<keyword evidence="4 8" id="KW-0812">Transmembrane</keyword>
<keyword evidence="10" id="KW-1185">Reference proteome</keyword>
<evidence type="ECO:0000256" key="8">
    <source>
        <dbReference type="SAM" id="Phobius"/>
    </source>
</evidence>
<feature type="transmembrane region" description="Helical" evidence="8">
    <location>
        <begin position="84"/>
        <end position="109"/>
    </location>
</feature>
<protein>
    <submittedName>
        <fullName evidence="9">Molecular chaperone GroEL</fullName>
    </submittedName>
</protein>
<dbReference type="EMBL" id="CP052909">
    <property type="protein sequence ID" value="QNJ97081.1"/>
    <property type="molecule type" value="Genomic_DNA"/>
</dbReference>
<evidence type="ECO:0000313" key="10">
    <source>
        <dbReference type="Proteomes" id="UP000515514"/>
    </source>
</evidence>
<dbReference type="InterPro" id="IPR019127">
    <property type="entry name" value="Exosortase"/>
</dbReference>
<proteinExistence type="predicted"/>
<evidence type="ECO:0000256" key="5">
    <source>
        <dbReference type="ARBA" id="ARBA00022801"/>
    </source>
</evidence>
<gene>
    <name evidence="9" type="ORF">ALE3EI_0500</name>
</gene>